<dbReference type="STRING" id="77044.A0A1W2TGE5"/>
<dbReference type="GO" id="GO:0043386">
    <property type="term" value="P:mycotoxin biosynthetic process"/>
    <property type="evidence" value="ECO:0007669"/>
    <property type="project" value="InterPro"/>
</dbReference>
<dbReference type="Pfam" id="PF11807">
    <property type="entry name" value="UstYa"/>
    <property type="match status" value="1"/>
</dbReference>
<dbReference type="Proteomes" id="UP000054516">
    <property type="component" value="Unassembled WGS sequence"/>
</dbReference>
<dbReference type="EMBL" id="DF977468">
    <property type="protein sequence ID" value="GAP87165.1"/>
    <property type="molecule type" value="Genomic_DNA"/>
</dbReference>
<evidence type="ECO:0008006" key="5">
    <source>
        <dbReference type="Google" id="ProtNLM"/>
    </source>
</evidence>
<feature type="transmembrane region" description="Helical" evidence="2">
    <location>
        <begin position="31"/>
        <end position="52"/>
    </location>
</feature>
<dbReference type="InterPro" id="IPR021765">
    <property type="entry name" value="UstYa-like"/>
</dbReference>
<proteinExistence type="inferred from homology"/>
<evidence type="ECO:0000256" key="1">
    <source>
        <dbReference type="ARBA" id="ARBA00035112"/>
    </source>
</evidence>
<keyword evidence="2" id="KW-1133">Transmembrane helix</keyword>
<protein>
    <recommendedName>
        <fullName evidence="5">Tat pathway signal sequence</fullName>
    </recommendedName>
</protein>
<keyword evidence="4" id="KW-1185">Reference proteome</keyword>
<dbReference type="PANTHER" id="PTHR33365">
    <property type="entry name" value="YALI0B05434P"/>
    <property type="match status" value="1"/>
</dbReference>
<gene>
    <name evidence="3" type="ORF">SAMD00023353_2301080</name>
</gene>
<keyword evidence="2" id="KW-0812">Transmembrane</keyword>
<reference evidence="3" key="1">
    <citation type="submission" date="2016-03" db="EMBL/GenBank/DDBJ databases">
        <title>Draft genome sequence of Rosellinia necatrix.</title>
        <authorList>
            <person name="Kanematsu S."/>
        </authorList>
    </citation>
    <scope>NUCLEOTIDE SEQUENCE [LARGE SCALE GENOMIC DNA]</scope>
    <source>
        <strain evidence="3">W97</strain>
    </source>
</reference>
<evidence type="ECO:0000313" key="3">
    <source>
        <dbReference type="EMBL" id="GAP87165.1"/>
    </source>
</evidence>
<dbReference type="OrthoDB" id="3687641at2759"/>
<comment type="similarity">
    <text evidence="1">Belongs to the ustYa family.</text>
</comment>
<dbReference type="OMA" id="HAMRFPW"/>
<dbReference type="AlphaFoldDB" id="A0A1W2TGE5"/>
<sequence>MAADNPSYKYDLLEGHAVVAQSQEDRRTKRFLYTALAISSLLNVLLAMRWFVSILEETHFSNPGRSSYAGLLNDVPVPFQWTSEYSDINNPRLDELWQFDGMFDYGMIALTDSEIDSLHLLPSEQSFPWDPENKSLYHLNGHHGLHCLRLIYTSISSYRASTPQKTPFAHIMHCLDSIRQDIICAADDSPRYLTRNGSHSGESQVRFCRDFSKLNEWARERDACFRQQHDLADVMAPIEKFKYCKTEENREKYLNRVKGYFDMPNDWQFPEPAVPSW</sequence>
<keyword evidence="2" id="KW-0472">Membrane</keyword>
<name>A0A1W2TGE5_ROSNE</name>
<evidence type="ECO:0000313" key="4">
    <source>
        <dbReference type="Proteomes" id="UP000054516"/>
    </source>
</evidence>
<accession>A0A1W2TGE5</accession>
<organism evidence="3">
    <name type="scientific">Rosellinia necatrix</name>
    <name type="common">White root-rot fungus</name>
    <dbReference type="NCBI Taxonomy" id="77044"/>
    <lineage>
        <taxon>Eukaryota</taxon>
        <taxon>Fungi</taxon>
        <taxon>Dikarya</taxon>
        <taxon>Ascomycota</taxon>
        <taxon>Pezizomycotina</taxon>
        <taxon>Sordariomycetes</taxon>
        <taxon>Xylariomycetidae</taxon>
        <taxon>Xylariales</taxon>
        <taxon>Xylariaceae</taxon>
        <taxon>Rosellinia</taxon>
    </lineage>
</organism>
<dbReference type="PANTHER" id="PTHR33365:SF6">
    <property type="entry name" value="OXIDASE USTYA"/>
    <property type="match status" value="1"/>
</dbReference>
<evidence type="ECO:0000256" key="2">
    <source>
        <dbReference type="SAM" id="Phobius"/>
    </source>
</evidence>